<protein>
    <submittedName>
        <fullName evidence="1">Uncharacterized protein</fullName>
    </submittedName>
</protein>
<accession>A0A509EFC6</accession>
<reference evidence="1 2" key="1">
    <citation type="submission" date="2019-06" db="EMBL/GenBank/DDBJ databases">
        <authorList>
            <person name="Rodrigo-Torres L."/>
            <person name="Arahal R. D."/>
            <person name="Lucena T."/>
        </authorList>
    </citation>
    <scope>NUCLEOTIDE SEQUENCE [LARGE SCALE GENOMIC DNA]</scope>
    <source>
        <strain evidence="1 2">SB0023/3</strain>
    </source>
</reference>
<proteinExistence type="predicted"/>
<sequence>MSLTVSARVDGRPVFFQHVSMIGALDQAMTLLAAGMSDVVIADGGGQVSTPAIAYQSLFERPAKPAHIGSGVLDGCNQAA</sequence>
<dbReference type="Proteomes" id="UP000410984">
    <property type="component" value="Unassembled WGS sequence"/>
</dbReference>
<dbReference type="RefSeq" id="WP_185156870.1">
    <property type="nucleotide sequence ID" value="NZ_CABFPH010000038.1"/>
</dbReference>
<name>A0A509EFC6_9HYPH</name>
<dbReference type="EMBL" id="CABFPH010000038">
    <property type="protein sequence ID" value="VUD72304.1"/>
    <property type="molecule type" value="Genomic_DNA"/>
</dbReference>
<keyword evidence="2" id="KW-1185">Reference proteome</keyword>
<evidence type="ECO:0000313" key="2">
    <source>
        <dbReference type="Proteomes" id="UP000410984"/>
    </source>
</evidence>
<dbReference type="AlphaFoldDB" id="A0A509EFC6"/>
<organism evidence="1 2">
    <name type="scientific">Methylobacterium symbioticum</name>
    <dbReference type="NCBI Taxonomy" id="2584084"/>
    <lineage>
        <taxon>Bacteria</taxon>
        <taxon>Pseudomonadati</taxon>
        <taxon>Pseudomonadota</taxon>
        <taxon>Alphaproteobacteria</taxon>
        <taxon>Hyphomicrobiales</taxon>
        <taxon>Methylobacteriaceae</taxon>
        <taxon>Methylobacterium</taxon>
    </lineage>
</organism>
<evidence type="ECO:0000313" key="1">
    <source>
        <dbReference type="EMBL" id="VUD72304.1"/>
    </source>
</evidence>
<gene>
    <name evidence="1" type="ORF">MET9862_02899</name>
</gene>